<dbReference type="Pfam" id="PF15377">
    <property type="entry name" value="DUF4604"/>
    <property type="match status" value="1"/>
</dbReference>
<accession>A0A4Z0A8A5</accession>
<dbReference type="EMBL" id="SFCI01000082">
    <property type="protein sequence ID" value="TFY82740.1"/>
    <property type="molecule type" value="Genomic_DNA"/>
</dbReference>
<evidence type="ECO:0000256" key="1">
    <source>
        <dbReference type="SAM" id="MobiDB-lite"/>
    </source>
</evidence>
<evidence type="ECO:0000313" key="3">
    <source>
        <dbReference type="EMBL" id="TFY82740.1"/>
    </source>
</evidence>
<feature type="region of interest" description="Disordered" evidence="1">
    <location>
        <begin position="93"/>
        <end position="168"/>
    </location>
</feature>
<dbReference type="Proteomes" id="UP000298061">
    <property type="component" value="Unassembled WGS sequence"/>
</dbReference>
<dbReference type="OrthoDB" id="2553298at2759"/>
<evidence type="ECO:0000259" key="2">
    <source>
        <dbReference type="Pfam" id="PF15377"/>
    </source>
</evidence>
<comment type="caution">
    <text evidence="3">The sequence shown here is derived from an EMBL/GenBank/DDBJ whole genome shotgun (WGS) entry which is preliminary data.</text>
</comment>
<gene>
    <name evidence="3" type="ORF">EWM64_g1268</name>
</gene>
<proteinExistence type="predicted"/>
<sequence>MGIQNMGRTAPGGVKDVATDDAWRRSHRAVTPASLQQAVAESAERLQVRHPQWFCISEMAPRELTRHQLSSRISYDQRTPAFLQKLKNRVAGVVDEDEDEDDEFEYDGSGRPPIPKRPAIPERPADEPGSADEDAGDELPQVVVLKEGKHLTRREVENEKRKGGPFLCSGPCELLVRHLYAISAKGLPPLPEPESKRDASTPDDNVAGQSTATKIDKVTSKPQSSLSFSSGLASKKSAGKRKTLSYPSEDETVKDKKSSKKAKKAPKTLLSFSDDA</sequence>
<feature type="compositionally biased region" description="Basic and acidic residues" evidence="1">
    <location>
        <begin position="146"/>
        <end position="162"/>
    </location>
</feature>
<dbReference type="AlphaFoldDB" id="A0A4Z0A8A5"/>
<evidence type="ECO:0000313" key="4">
    <source>
        <dbReference type="Proteomes" id="UP000298061"/>
    </source>
</evidence>
<feature type="domain" description="DUF4604" evidence="2">
    <location>
        <begin position="72"/>
        <end position="161"/>
    </location>
</feature>
<reference evidence="3 4" key="1">
    <citation type="submission" date="2019-02" db="EMBL/GenBank/DDBJ databases">
        <title>Genome sequencing of the rare red list fungi Hericium alpestre (H. flagellum).</title>
        <authorList>
            <person name="Buettner E."/>
            <person name="Kellner H."/>
        </authorList>
    </citation>
    <scope>NUCLEOTIDE SEQUENCE [LARGE SCALE GENOMIC DNA]</scope>
    <source>
        <strain evidence="3 4">DSM 108284</strain>
    </source>
</reference>
<organism evidence="3 4">
    <name type="scientific">Hericium alpestre</name>
    <dbReference type="NCBI Taxonomy" id="135208"/>
    <lineage>
        <taxon>Eukaryota</taxon>
        <taxon>Fungi</taxon>
        <taxon>Dikarya</taxon>
        <taxon>Basidiomycota</taxon>
        <taxon>Agaricomycotina</taxon>
        <taxon>Agaricomycetes</taxon>
        <taxon>Russulales</taxon>
        <taxon>Hericiaceae</taxon>
        <taxon>Hericium</taxon>
    </lineage>
</organism>
<dbReference type="InterPro" id="IPR027911">
    <property type="entry name" value="DUF4604"/>
</dbReference>
<keyword evidence="4" id="KW-1185">Reference proteome</keyword>
<feature type="region of interest" description="Disordered" evidence="1">
    <location>
        <begin position="185"/>
        <end position="276"/>
    </location>
</feature>
<protein>
    <recommendedName>
        <fullName evidence="2">DUF4604 domain-containing protein</fullName>
    </recommendedName>
</protein>
<name>A0A4Z0A8A5_9AGAM</name>
<feature type="compositionally biased region" description="Basic residues" evidence="1">
    <location>
        <begin position="257"/>
        <end position="266"/>
    </location>
</feature>
<feature type="compositionally biased region" description="Acidic residues" evidence="1">
    <location>
        <begin position="94"/>
        <end position="106"/>
    </location>
</feature>
<feature type="compositionally biased region" description="Low complexity" evidence="1">
    <location>
        <begin position="220"/>
        <end position="236"/>
    </location>
</feature>